<accession>A0A7S0RS59</accession>
<feature type="region of interest" description="Disordered" evidence="1">
    <location>
        <begin position="1007"/>
        <end position="1034"/>
    </location>
</feature>
<name>A0A7S0RS59_9CHLO</name>
<feature type="signal peptide" evidence="2">
    <location>
        <begin position="1"/>
        <end position="25"/>
    </location>
</feature>
<protein>
    <submittedName>
        <fullName evidence="3">Uncharacterized protein</fullName>
    </submittedName>
</protein>
<organism evidence="3">
    <name type="scientific">Pyramimonas obovata</name>
    <dbReference type="NCBI Taxonomy" id="1411642"/>
    <lineage>
        <taxon>Eukaryota</taxon>
        <taxon>Viridiplantae</taxon>
        <taxon>Chlorophyta</taxon>
        <taxon>Pyramimonadophyceae</taxon>
        <taxon>Pyramimonadales</taxon>
        <taxon>Pyramimonadaceae</taxon>
        <taxon>Pyramimonas</taxon>
        <taxon>Pyramimonas incertae sedis</taxon>
    </lineage>
</organism>
<proteinExistence type="predicted"/>
<dbReference type="EMBL" id="HBFA01034424">
    <property type="protein sequence ID" value="CAD8685444.1"/>
    <property type="molecule type" value="Transcribed_RNA"/>
</dbReference>
<reference evidence="3" key="1">
    <citation type="submission" date="2021-01" db="EMBL/GenBank/DDBJ databases">
        <authorList>
            <person name="Corre E."/>
            <person name="Pelletier E."/>
            <person name="Niang G."/>
            <person name="Scheremetjew M."/>
            <person name="Finn R."/>
            <person name="Kale V."/>
            <person name="Holt S."/>
            <person name="Cochrane G."/>
            <person name="Meng A."/>
            <person name="Brown T."/>
            <person name="Cohen L."/>
        </authorList>
    </citation>
    <scope>NUCLEOTIDE SEQUENCE</scope>
    <source>
        <strain evidence="3">CCMP722</strain>
    </source>
</reference>
<evidence type="ECO:0000313" key="3">
    <source>
        <dbReference type="EMBL" id="CAD8685444.1"/>
    </source>
</evidence>
<gene>
    <name evidence="3" type="ORF">POBO1169_LOCUS17274</name>
</gene>
<feature type="chain" id="PRO_5030591063" evidence="2">
    <location>
        <begin position="26"/>
        <end position="1427"/>
    </location>
</feature>
<keyword evidence="2" id="KW-0732">Signal</keyword>
<dbReference type="SUPFAM" id="SSF63825">
    <property type="entry name" value="YWTD domain"/>
    <property type="match status" value="1"/>
</dbReference>
<evidence type="ECO:0000256" key="1">
    <source>
        <dbReference type="SAM" id="MobiDB-lite"/>
    </source>
</evidence>
<evidence type="ECO:0000256" key="2">
    <source>
        <dbReference type="SAM" id="SignalP"/>
    </source>
</evidence>
<sequence length="1427" mass="153095">MSYRSMWGAGALVCWLALLVLPVRGTTMEVFEHSFLEGAESIAYDSSDDQYFVHKGKIAGAKAGFITALFAPNATKLANETRKAVEDFGFCPLAHSMVVVQDCLFVAGAGQICVFNTSSYESLGSLGEEELAGYALQGLGFNSDTQTLWASASGYDLVANAATGDELLASIFGVFDLNGTKIAPENQTLTVAKLTNFSEHSALFPSGLAVEAATGDLFLENLVAGGDDVAVPHAGAVFRCAIGKLTSAAEADSDAAGSGGGAGVVSGACAALAALTRHGVLTSGGAAFDAAGRLYVPVANGTGSSLFRVSGPHMDFLEALMAEEDNGEVASLEGTFSGVGYDSRRSLLLLPLSSSAQQQPQAGDAGDSDAAAALSPQQVNADGVSAGSLATIGANALFQPFPAQPSLEVFAASFIDSAESIAYDAVHDRYFIHRGGVAENVTRAGMLSVLTPTGALIAEDFGYCPLAAGMAVVRQVLYVAGLGKVCAFNTTTLEQLPSIGEAEFAEHQLTGLTAALDTDATFDTEDILGEGFAVLWVTDNGNASYTGSDLQLATDFEESDNYVFEDNDKDSDSDPVVTTRDMIAAIRLIDLSVPEHHCYHCSEYDEEYDSPRFDDSDYEDNERRNATVVIMTEENFAKFGLFPDGITVDPSTGTLFVTNAIGLHASELTRSAGAVQKCTVTDEVDCDPQEDLQTRDYQMLCHPTPATVNCEPLSSATVSLTQNLDGFAKGIHLNADKSLHFALFNHTANQSYVFRIKDPYNDADMIEVLEINEPGEDQQQQCVSNVLDVGRSNTSRVCDLPQDRLIDPGAFGFDTLRDKLLIPSLTQHLYYTLDLNVERGVDFNSFVAREEGAPEVVVEVTNPQFVRAPDSIVYDPVHDQYFIHKGSLQQQGPEAGFISVVTPQGALLQEDFGFCQGALGMAVVNTTLFVGGTGKICQFDTDTLLQLPDIGTTEFQDHQIHGLAHDEFQFDQVLWVSDAGRGLDAGGNVVPTERMIASVRFTADAGQREMERGNLPGPAGADSDSDSDSDTDSDREWRDVVLPFIVITEPDAFPDDFSPNDLVSDPETGSLYVANSHFFTSNGGATNAGAVMRCDIDDDGDMTVDCHVVLATYELGQSADMGAKGIALAMDSQTRDKRLYFSMFNATTSYICRLNATFVKPSPNFDQIPWAQQPSDLEVLVINEYNAPNLTQDRIIDPGSLGLDTRRNRLLIPSTSGPRYYTEELEEGQGSSFGNLFIRGVPAQAPPAPPQPVGWLDIDFFLAGTQVNSIRVPQDIGDEGTNHSVGYLRIHDILCDTTEDCGHDSDGNPVQKKDRDDHENDSLWMWLFLILPSAAIVGGVVGWCSEKECGLLSFALHCWNTCVCCACCACQACACCPCCFKRLRLIELSKGLISVKGHDRKYKTMETVNPLSHLDVYSAPAMGDAFP</sequence>